<proteinExistence type="predicted"/>
<dbReference type="InterPro" id="IPR057840">
    <property type="entry name" value="FimV_N"/>
</dbReference>
<sequence length="735" mass="79635">MFMRHTFTFAMLLVLLSTSPLVMGLGLGQATVQSPLNTPLKASIPLIDTSGFDVEQLRVQIADKRDFEAIGLSRTPLAASVRANISREQGEWQVQLSTQRPVNDPWLDLLLYLDSPQGRQMREVTLLLDPPDYASMPSLEEGSPQASPDASVSPSASISPSASASRSTTASVAQPSSSASRAPGRQAAGSAYISRGDTLWSVAERLRPAEASVQQMMIALLEANPEVFPSGNIHEMREGLTLEVPQPSRVTARSPESAAGTIQAMNQAWTRRDGGTPEAVPLPAVQTSEPIQLSETAIAASMALAGVVQSEQVPEAPSREALAEERARLADLEQRWEESQATIQSLLTERESLHEEVDQLHGLLFTLREELDALATAPPKVAQATQDDPWWQAGAALLQRYQWWVAAIAIALLLALLAVLRRRRDTWEEPVVAGPDASRSEPQVSGSGVSSSARSATSSIHARNEAQATPSTIVPASQTEALLHDEAPGMSVADDYAAFDDRDETAPSAHGEAAVEPEPLTETPLQWDDSETPLDRTQAAGLAEQNRRRRYTLQNVDTFAMEADPLSQPKAAPMKALLHEMSMDQMSPVSTAEKPSEPLDERSVTEPSVGSETPEAPAPVNQDRARMVDYEPPVLSSEETVREETPMQPTIDFTSESRSPEAPALNARPPEKTQGQSYAYDTKGFGGQPEVDWEIEEVAFDARDLDNGQPADKPKADSSRHSRDAPPAYRPDAKQ</sequence>
<evidence type="ECO:0000256" key="3">
    <source>
        <dbReference type="SAM" id="Phobius"/>
    </source>
</evidence>
<feature type="compositionally biased region" description="Basic and acidic residues" evidence="2">
    <location>
        <begin position="700"/>
        <end position="724"/>
    </location>
</feature>
<feature type="compositionally biased region" description="Low complexity" evidence="2">
    <location>
        <begin position="143"/>
        <end position="173"/>
    </location>
</feature>
<name>A0A368U170_9GAMM</name>
<feature type="region of interest" description="Disordered" evidence="2">
    <location>
        <begin position="503"/>
        <end position="532"/>
    </location>
</feature>
<dbReference type="Pfam" id="PF25800">
    <property type="entry name" value="FimV_N"/>
    <property type="match status" value="1"/>
</dbReference>
<protein>
    <recommendedName>
        <fullName evidence="4">FimV N-terminal domain-containing protein</fullName>
    </recommendedName>
</protein>
<evidence type="ECO:0000313" key="5">
    <source>
        <dbReference type="EMBL" id="RCV90764.1"/>
    </source>
</evidence>
<feature type="region of interest" description="Disordered" evidence="2">
    <location>
        <begin position="132"/>
        <end position="190"/>
    </location>
</feature>
<keyword evidence="1" id="KW-0175">Coiled coil</keyword>
<dbReference type="Proteomes" id="UP000253204">
    <property type="component" value="Unassembled WGS sequence"/>
</dbReference>
<dbReference type="NCBIfam" id="TIGR03505">
    <property type="entry name" value="FimV_core"/>
    <property type="match status" value="1"/>
</dbReference>
<keyword evidence="6" id="KW-1185">Reference proteome</keyword>
<keyword evidence="3" id="KW-0472">Membrane</keyword>
<feature type="region of interest" description="Disordered" evidence="2">
    <location>
        <begin position="431"/>
        <end position="474"/>
    </location>
</feature>
<evidence type="ECO:0000313" key="6">
    <source>
        <dbReference type="Proteomes" id="UP000253204"/>
    </source>
</evidence>
<feature type="transmembrane region" description="Helical" evidence="3">
    <location>
        <begin position="401"/>
        <end position="420"/>
    </location>
</feature>
<dbReference type="InterPro" id="IPR020012">
    <property type="entry name" value="LysM_FimV"/>
</dbReference>
<evidence type="ECO:0000256" key="2">
    <source>
        <dbReference type="SAM" id="MobiDB-lite"/>
    </source>
</evidence>
<evidence type="ECO:0000256" key="1">
    <source>
        <dbReference type="SAM" id="Coils"/>
    </source>
</evidence>
<gene>
    <name evidence="5" type="ORF">DU506_11120</name>
</gene>
<accession>A0A368U170</accession>
<dbReference type="AlphaFoldDB" id="A0A368U170"/>
<reference evidence="5 6" key="1">
    <citation type="submission" date="2018-07" db="EMBL/GenBank/DDBJ databases">
        <title>Halomonas rutogse sp. nov., isolated from Lake TangqianCo on Tibetan Plateau.</title>
        <authorList>
            <person name="Lu H."/>
            <person name="Xing P."/>
            <person name="Wu Q."/>
        </authorList>
    </citation>
    <scope>NUCLEOTIDE SEQUENCE [LARGE SCALE GENOMIC DNA]</scope>
    <source>
        <strain evidence="5 6">TQ8S</strain>
    </source>
</reference>
<comment type="caution">
    <text evidence="5">The sequence shown here is derived from an EMBL/GenBank/DDBJ whole genome shotgun (WGS) entry which is preliminary data.</text>
</comment>
<feature type="region of interest" description="Disordered" evidence="2">
    <location>
        <begin position="584"/>
        <end position="735"/>
    </location>
</feature>
<feature type="compositionally biased region" description="Polar residues" evidence="2">
    <location>
        <begin position="647"/>
        <end position="657"/>
    </location>
</feature>
<keyword evidence="3" id="KW-1133">Transmembrane helix</keyword>
<dbReference type="OrthoDB" id="5298707at2"/>
<dbReference type="EMBL" id="QPIJ01000024">
    <property type="protein sequence ID" value="RCV90764.1"/>
    <property type="molecule type" value="Genomic_DNA"/>
</dbReference>
<evidence type="ECO:0000259" key="4">
    <source>
        <dbReference type="Pfam" id="PF25800"/>
    </source>
</evidence>
<feature type="compositionally biased region" description="Low complexity" evidence="2">
    <location>
        <begin position="444"/>
        <end position="459"/>
    </location>
</feature>
<feature type="compositionally biased region" description="Basic and acidic residues" evidence="2">
    <location>
        <begin position="594"/>
        <end position="604"/>
    </location>
</feature>
<feature type="coiled-coil region" evidence="1">
    <location>
        <begin position="322"/>
        <end position="349"/>
    </location>
</feature>
<organism evidence="5 6">
    <name type="scientific">Vreelandella rituensis</name>
    <dbReference type="NCBI Taxonomy" id="2282306"/>
    <lineage>
        <taxon>Bacteria</taxon>
        <taxon>Pseudomonadati</taxon>
        <taxon>Pseudomonadota</taxon>
        <taxon>Gammaproteobacteria</taxon>
        <taxon>Oceanospirillales</taxon>
        <taxon>Halomonadaceae</taxon>
        <taxon>Vreelandella</taxon>
    </lineage>
</organism>
<feature type="domain" description="FimV N-terminal" evidence="4">
    <location>
        <begin position="25"/>
        <end position="131"/>
    </location>
</feature>
<keyword evidence="3" id="KW-0812">Transmembrane</keyword>